<keyword evidence="2" id="KW-0805">Transcription regulation</keyword>
<organism evidence="6 7">
    <name type="scientific">Achromobacter piechaudii</name>
    <dbReference type="NCBI Taxonomy" id="72556"/>
    <lineage>
        <taxon>Bacteria</taxon>
        <taxon>Pseudomonadati</taxon>
        <taxon>Pseudomonadota</taxon>
        <taxon>Betaproteobacteria</taxon>
        <taxon>Burkholderiales</taxon>
        <taxon>Alcaligenaceae</taxon>
        <taxon>Achromobacter</taxon>
    </lineage>
</organism>
<name>A0A6S7C9S7_9BURK</name>
<dbReference type="AlphaFoldDB" id="A0A6S7C9S7"/>
<evidence type="ECO:0000259" key="5">
    <source>
        <dbReference type="PROSITE" id="PS50931"/>
    </source>
</evidence>
<evidence type="ECO:0000256" key="4">
    <source>
        <dbReference type="ARBA" id="ARBA00023163"/>
    </source>
</evidence>
<dbReference type="CDD" id="cd05466">
    <property type="entry name" value="PBP2_LTTR_substrate"/>
    <property type="match status" value="1"/>
</dbReference>
<accession>A0A6S7C9S7</accession>
<evidence type="ECO:0000313" key="6">
    <source>
        <dbReference type="EMBL" id="CAB3827294.1"/>
    </source>
</evidence>
<dbReference type="PRINTS" id="PR00039">
    <property type="entry name" value="HTHLYSR"/>
</dbReference>
<dbReference type="GO" id="GO:0003677">
    <property type="term" value="F:DNA binding"/>
    <property type="evidence" value="ECO:0007669"/>
    <property type="project" value="UniProtKB-KW"/>
</dbReference>
<comment type="similarity">
    <text evidence="1">Belongs to the LysR transcriptional regulatory family.</text>
</comment>
<evidence type="ECO:0000256" key="2">
    <source>
        <dbReference type="ARBA" id="ARBA00023015"/>
    </source>
</evidence>
<proteinExistence type="inferred from homology"/>
<dbReference type="Pfam" id="PF00126">
    <property type="entry name" value="HTH_1"/>
    <property type="match status" value="1"/>
</dbReference>
<evidence type="ECO:0000256" key="1">
    <source>
        <dbReference type="ARBA" id="ARBA00009437"/>
    </source>
</evidence>
<evidence type="ECO:0000256" key="3">
    <source>
        <dbReference type="ARBA" id="ARBA00023125"/>
    </source>
</evidence>
<evidence type="ECO:0000313" key="7">
    <source>
        <dbReference type="Proteomes" id="UP000494105"/>
    </source>
</evidence>
<dbReference type="InterPro" id="IPR050950">
    <property type="entry name" value="HTH-type_LysR_regulators"/>
</dbReference>
<keyword evidence="3" id="KW-0238">DNA-binding</keyword>
<dbReference type="SUPFAM" id="SSF53850">
    <property type="entry name" value="Periplasmic binding protein-like II"/>
    <property type="match status" value="1"/>
</dbReference>
<feature type="domain" description="HTH lysR-type" evidence="5">
    <location>
        <begin position="13"/>
        <end position="70"/>
    </location>
</feature>
<dbReference type="InterPro" id="IPR000847">
    <property type="entry name" value="LysR_HTH_N"/>
</dbReference>
<dbReference type="PANTHER" id="PTHR30419">
    <property type="entry name" value="HTH-TYPE TRANSCRIPTIONAL REGULATOR YBHD"/>
    <property type="match status" value="1"/>
</dbReference>
<dbReference type="Gene3D" id="3.40.190.290">
    <property type="match status" value="1"/>
</dbReference>
<dbReference type="PROSITE" id="PS50931">
    <property type="entry name" value="HTH_LYSR"/>
    <property type="match status" value="1"/>
</dbReference>
<sequence length="311" mass="35124">MNQSTDHPALTRLELSELETFLWVVREGSFSDAARKLHLSQPAVTNRIKRLEDKLRTKLLQRTTRQVTATPEGIRLRDAAETALAGLRDVMRQFQKSAETGRHRIVVACTPMLAATVLPPLIHDYQQRYPDIQVVLRDLPYAQVVQAITQDAADFAVAALDTKQRGLQFQSLAEEKVLLVVPTGHPLAAYDRVTLSMIAPYRIMFLDRYLSLRKHLTEEFAKQGLAFEHTTASTLPTLLGMIDAGNCVTFLPRTMVQRNAQSSRVLIEIQDLDATRHWGCILSRRAELSAAALAFKDYLRKHFREQLAEPA</sequence>
<dbReference type="SUPFAM" id="SSF46785">
    <property type="entry name" value="Winged helix' DNA-binding domain"/>
    <property type="match status" value="1"/>
</dbReference>
<keyword evidence="4" id="KW-0804">Transcription</keyword>
<gene>
    <name evidence="6" type="primary">gltC_2</name>
    <name evidence="6" type="ORF">LMG1861_00573</name>
</gene>
<dbReference type="RefSeq" id="WP_175127621.1">
    <property type="nucleotide sequence ID" value="NZ_CADILD010000001.1"/>
</dbReference>
<dbReference type="GO" id="GO:0003700">
    <property type="term" value="F:DNA-binding transcription factor activity"/>
    <property type="evidence" value="ECO:0007669"/>
    <property type="project" value="InterPro"/>
</dbReference>
<dbReference type="FunFam" id="1.10.10.10:FF:000001">
    <property type="entry name" value="LysR family transcriptional regulator"/>
    <property type="match status" value="1"/>
</dbReference>
<dbReference type="Gene3D" id="1.10.10.10">
    <property type="entry name" value="Winged helix-like DNA-binding domain superfamily/Winged helix DNA-binding domain"/>
    <property type="match status" value="1"/>
</dbReference>
<protein>
    <submittedName>
        <fullName evidence="6">HTH-type transcriptional regulator GltC</fullName>
    </submittedName>
</protein>
<reference evidence="6 7" key="1">
    <citation type="submission" date="2020-04" db="EMBL/GenBank/DDBJ databases">
        <authorList>
            <person name="De Canck E."/>
        </authorList>
    </citation>
    <scope>NUCLEOTIDE SEQUENCE [LARGE SCALE GENOMIC DNA]</scope>
    <source>
        <strain evidence="6 7">LMG 1861</strain>
    </source>
</reference>
<dbReference type="Proteomes" id="UP000494105">
    <property type="component" value="Unassembled WGS sequence"/>
</dbReference>
<dbReference type="EMBL" id="CADILD010000001">
    <property type="protein sequence ID" value="CAB3827294.1"/>
    <property type="molecule type" value="Genomic_DNA"/>
</dbReference>
<dbReference type="InterPro" id="IPR005119">
    <property type="entry name" value="LysR_subst-bd"/>
</dbReference>
<dbReference type="Pfam" id="PF03466">
    <property type="entry name" value="LysR_substrate"/>
    <property type="match status" value="1"/>
</dbReference>
<dbReference type="InterPro" id="IPR036388">
    <property type="entry name" value="WH-like_DNA-bd_sf"/>
</dbReference>
<dbReference type="PANTHER" id="PTHR30419:SF8">
    <property type="entry name" value="NITROGEN ASSIMILATION TRANSCRIPTIONAL ACTIVATOR-RELATED"/>
    <property type="match status" value="1"/>
</dbReference>
<dbReference type="GO" id="GO:0005829">
    <property type="term" value="C:cytosol"/>
    <property type="evidence" value="ECO:0007669"/>
    <property type="project" value="TreeGrafter"/>
</dbReference>
<dbReference type="InterPro" id="IPR036390">
    <property type="entry name" value="WH_DNA-bd_sf"/>
</dbReference>